<evidence type="ECO:0000313" key="2">
    <source>
        <dbReference type="Proteomes" id="UP000030663"/>
    </source>
</evidence>
<accession>X0BCE7</accession>
<protein>
    <submittedName>
        <fullName evidence="1">Uncharacterized protein</fullName>
    </submittedName>
</protein>
<sequence length="31" mass="3515">MKFQVSDPARIVILKVLVIHNSQLQEANILP</sequence>
<feature type="non-terminal residue" evidence="1">
    <location>
        <position position="31"/>
    </location>
</feature>
<keyword evidence="2" id="KW-1185">Reference proteome</keyword>
<name>X0BCE7_FUSOX</name>
<dbReference type="Proteomes" id="UP000030663">
    <property type="component" value="Unassembled WGS sequence"/>
</dbReference>
<gene>
    <name evidence="1" type="ORF">FOQG_18761</name>
</gene>
<dbReference type="EMBL" id="KI979497">
    <property type="protein sequence ID" value="EXK76498.1"/>
    <property type="molecule type" value="Genomic_DNA"/>
</dbReference>
<dbReference type="AlphaFoldDB" id="X0BCE7"/>
<dbReference type="HOGENOM" id="CLU_3401294_0_0_1"/>
<reference evidence="1 2" key="1">
    <citation type="submission" date="2011-11" db="EMBL/GenBank/DDBJ databases">
        <title>The Genome Sequence of Fusarium oxysporum PHW815.</title>
        <authorList>
            <consortium name="The Broad Institute Genome Sequencing Platform"/>
            <person name="Ma L.-J."/>
            <person name="Gale L.R."/>
            <person name="Schwartz D.C."/>
            <person name="Zhou S."/>
            <person name="Corby-Kistler H."/>
            <person name="Young S.K."/>
            <person name="Zeng Q."/>
            <person name="Gargeya S."/>
            <person name="Fitzgerald M."/>
            <person name="Haas B."/>
            <person name="Abouelleil A."/>
            <person name="Alvarado L."/>
            <person name="Arachchi H.M."/>
            <person name="Berlin A."/>
            <person name="Brown A."/>
            <person name="Chapman S.B."/>
            <person name="Chen Z."/>
            <person name="Dunbar C."/>
            <person name="Freedman E."/>
            <person name="Gearin G."/>
            <person name="Goldberg J."/>
            <person name="Griggs A."/>
            <person name="Gujja S."/>
            <person name="Heiman D."/>
            <person name="Howarth C."/>
            <person name="Larson L."/>
            <person name="Lui A."/>
            <person name="MacDonald P.J.P."/>
            <person name="Montmayeur A."/>
            <person name="Murphy C."/>
            <person name="Neiman D."/>
            <person name="Pearson M."/>
            <person name="Priest M."/>
            <person name="Roberts A."/>
            <person name="Saif S."/>
            <person name="Shea T."/>
            <person name="Shenoy N."/>
            <person name="Sisk P."/>
            <person name="Stolte C."/>
            <person name="Sykes S."/>
            <person name="Wortman J."/>
            <person name="Nusbaum C."/>
            <person name="Birren B."/>
        </authorList>
    </citation>
    <scope>NUCLEOTIDE SEQUENCE [LARGE SCALE GENOMIC DNA]</scope>
    <source>
        <strain evidence="1 2">54005</strain>
    </source>
</reference>
<proteinExistence type="predicted"/>
<organism evidence="1 2">
    <name type="scientific">Fusarium oxysporum f. sp. raphani 54005</name>
    <dbReference type="NCBI Taxonomy" id="1089458"/>
    <lineage>
        <taxon>Eukaryota</taxon>
        <taxon>Fungi</taxon>
        <taxon>Dikarya</taxon>
        <taxon>Ascomycota</taxon>
        <taxon>Pezizomycotina</taxon>
        <taxon>Sordariomycetes</taxon>
        <taxon>Hypocreomycetidae</taxon>
        <taxon>Hypocreales</taxon>
        <taxon>Nectriaceae</taxon>
        <taxon>Fusarium</taxon>
        <taxon>Fusarium oxysporum species complex</taxon>
    </lineage>
</organism>
<evidence type="ECO:0000313" key="1">
    <source>
        <dbReference type="EMBL" id="EXK76498.1"/>
    </source>
</evidence>